<dbReference type="OrthoDB" id="7834696at2"/>
<organism evidence="1 2">
    <name type="scientific">Pseudoprimorskyibacter insulae</name>
    <dbReference type="NCBI Taxonomy" id="1695997"/>
    <lineage>
        <taxon>Bacteria</taxon>
        <taxon>Pseudomonadati</taxon>
        <taxon>Pseudomonadota</taxon>
        <taxon>Alphaproteobacteria</taxon>
        <taxon>Rhodobacterales</taxon>
        <taxon>Paracoccaceae</taxon>
        <taxon>Pseudoprimorskyibacter</taxon>
    </lineage>
</organism>
<evidence type="ECO:0000313" key="1">
    <source>
        <dbReference type="EMBL" id="SPF79999.1"/>
    </source>
</evidence>
<evidence type="ECO:0008006" key="3">
    <source>
        <dbReference type="Google" id="ProtNLM"/>
    </source>
</evidence>
<name>A0A2R8AVU1_9RHOB</name>
<dbReference type="EMBL" id="OMOJ01000002">
    <property type="protein sequence ID" value="SPF79999.1"/>
    <property type="molecule type" value="Genomic_DNA"/>
</dbReference>
<dbReference type="AlphaFoldDB" id="A0A2R8AVU1"/>
<dbReference type="Pfam" id="PF14099">
    <property type="entry name" value="Polysacc_lyase"/>
    <property type="match status" value="1"/>
</dbReference>
<reference evidence="2" key="1">
    <citation type="submission" date="2018-03" db="EMBL/GenBank/DDBJ databases">
        <authorList>
            <person name="Rodrigo-Torres L."/>
            <person name="Arahal R. D."/>
            <person name="Lucena T."/>
        </authorList>
    </citation>
    <scope>NUCLEOTIDE SEQUENCE [LARGE SCALE GENOMIC DNA]</scope>
    <source>
        <strain evidence="2">CECT 8871</strain>
    </source>
</reference>
<dbReference type="RefSeq" id="WP_108885826.1">
    <property type="nucleotide sequence ID" value="NZ_OMOJ01000002.1"/>
</dbReference>
<accession>A0A2R8AVU1</accession>
<dbReference type="Proteomes" id="UP000244904">
    <property type="component" value="Unassembled WGS sequence"/>
</dbReference>
<protein>
    <recommendedName>
        <fullName evidence="3">Alginate lyase 2 domain-containing protein</fullName>
    </recommendedName>
</protein>
<gene>
    <name evidence="1" type="ORF">PRI8871_01801</name>
</gene>
<sequence length="273" mass="30291">MMSSFHKPTIVSALLMAAGFGILTLVAERSPAADNYSDRDWNTSFFANCRLPSDLQETDRSPSVETIRIAGDNKLRFVLNPNDMGGCRSDSKRRDGAPYWERAELRQSENLIVGEKYSIDFTANFDEGFTGQRETFFQIHGWSKTCDAAPMMMMQFGWRNMKIKVQKPSANDDSPNARGRQALMIASGPAISKLRGTEHKFRIALDLTDPATVAVAMDGVPIMAQTPVHFPACAEPHLKIGIYRPGKINPATSVVTYDDIVVDRLQDPNSLSN</sequence>
<evidence type="ECO:0000313" key="2">
    <source>
        <dbReference type="Proteomes" id="UP000244904"/>
    </source>
</evidence>
<proteinExistence type="predicted"/>
<keyword evidence="2" id="KW-1185">Reference proteome</keyword>
<dbReference type="InterPro" id="IPR025975">
    <property type="entry name" value="Polysacc_lyase"/>
</dbReference>
<dbReference type="Gene3D" id="2.60.120.200">
    <property type="match status" value="1"/>
</dbReference>